<dbReference type="InterPro" id="IPR013083">
    <property type="entry name" value="Znf_RING/FYVE/PHD"/>
</dbReference>
<dbReference type="Gene3D" id="3.30.40.10">
    <property type="entry name" value="Zinc/RING finger domain, C3HC4 (zinc finger)"/>
    <property type="match status" value="1"/>
</dbReference>
<keyword evidence="3" id="KW-0862">Zinc</keyword>
<name>A0A8J9URK2_9NEOP</name>
<keyword evidence="2" id="KW-0863">Zinc-finger</keyword>
<feature type="non-terminal residue" evidence="5">
    <location>
        <position position="322"/>
    </location>
</feature>
<dbReference type="SMART" id="SM00249">
    <property type="entry name" value="PHD"/>
    <property type="match status" value="1"/>
</dbReference>
<dbReference type="Proteomes" id="UP000838878">
    <property type="component" value="Chromosome 5"/>
</dbReference>
<dbReference type="InterPro" id="IPR001965">
    <property type="entry name" value="Znf_PHD"/>
</dbReference>
<dbReference type="OrthoDB" id="6921088at2759"/>
<evidence type="ECO:0000313" key="6">
    <source>
        <dbReference type="Proteomes" id="UP000838878"/>
    </source>
</evidence>
<dbReference type="InterPro" id="IPR011011">
    <property type="entry name" value="Znf_FYVE_PHD"/>
</dbReference>
<evidence type="ECO:0000313" key="5">
    <source>
        <dbReference type="EMBL" id="CAH0724908.1"/>
    </source>
</evidence>
<dbReference type="Gene3D" id="3.30.70.1820">
    <property type="entry name" value="L1 transposable element, RRM domain"/>
    <property type="match status" value="1"/>
</dbReference>
<keyword evidence="6" id="KW-1185">Reference proteome</keyword>
<proteinExistence type="predicted"/>
<dbReference type="GO" id="GO:0008270">
    <property type="term" value="F:zinc ion binding"/>
    <property type="evidence" value="ECO:0007669"/>
    <property type="project" value="UniProtKB-KW"/>
</dbReference>
<evidence type="ECO:0000259" key="4">
    <source>
        <dbReference type="SMART" id="SM00249"/>
    </source>
</evidence>
<dbReference type="SUPFAM" id="SSF57903">
    <property type="entry name" value="FYVE/PHD zinc finger"/>
    <property type="match status" value="1"/>
</dbReference>
<organism evidence="5 6">
    <name type="scientific">Brenthis ino</name>
    <name type="common">lesser marbled fritillary</name>
    <dbReference type="NCBI Taxonomy" id="405034"/>
    <lineage>
        <taxon>Eukaryota</taxon>
        <taxon>Metazoa</taxon>
        <taxon>Ecdysozoa</taxon>
        <taxon>Arthropoda</taxon>
        <taxon>Hexapoda</taxon>
        <taxon>Insecta</taxon>
        <taxon>Pterygota</taxon>
        <taxon>Neoptera</taxon>
        <taxon>Endopterygota</taxon>
        <taxon>Lepidoptera</taxon>
        <taxon>Glossata</taxon>
        <taxon>Ditrysia</taxon>
        <taxon>Papilionoidea</taxon>
        <taxon>Nymphalidae</taxon>
        <taxon>Heliconiinae</taxon>
        <taxon>Argynnini</taxon>
        <taxon>Brenthis</taxon>
    </lineage>
</organism>
<dbReference type="PANTHER" id="PTHR11505">
    <property type="entry name" value="L1 TRANSPOSABLE ELEMENT-RELATED"/>
    <property type="match status" value="1"/>
</dbReference>
<protein>
    <recommendedName>
        <fullName evidence="4">Zinc finger PHD-type domain-containing protein</fullName>
    </recommendedName>
</protein>
<accession>A0A8J9URK2</accession>
<dbReference type="EMBL" id="OV170225">
    <property type="protein sequence ID" value="CAH0724908.1"/>
    <property type="molecule type" value="Genomic_DNA"/>
</dbReference>
<dbReference type="InterPro" id="IPR019787">
    <property type="entry name" value="Znf_PHD-finger"/>
</dbReference>
<keyword evidence="1" id="KW-0479">Metal-binding</keyword>
<gene>
    <name evidence="5" type="ORF">BINO364_LOCUS10552</name>
</gene>
<feature type="domain" description="Zinc finger PHD-type" evidence="4">
    <location>
        <begin position="5"/>
        <end position="54"/>
    </location>
</feature>
<evidence type="ECO:0000256" key="3">
    <source>
        <dbReference type="ARBA" id="ARBA00022833"/>
    </source>
</evidence>
<dbReference type="CDD" id="cd15489">
    <property type="entry name" value="PHD_SF"/>
    <property type="match status" value="1"/>
</dbReference>
<sequence length="322" mass="37026">MKFACCKSTRGGATDCIVCTKCRNNYHYQCLHPSDSKKDLSNDYKKTWICPECSLTRPRHLYKDNTPVRGSSTDTQSNLNDNINLRRGASSSVTCSPDNNIIESSVYSTSFLEHVKSIISSEIASLKTEFKSFMLPLENEVKALRQEFLSVRESLEFFNSKFEELNSRILHCESEVKQLSSKSIEFGNLKSKFESIEIENNNKEQWARRSNIEIYGIPEKKNENLFSILQDIAKKADINLNLNTDIDFITRVAPKNSENKKIKPIIVRFLCRWKKDDFLSLVRKQKLSCNDLTEGKIFFMNLANYGVEKMGHLSQAEKFYSG</sequence>
<reference evidence="5" key="1">
    <citation type="submission" date="2021-12" db="EMBL/GenBank/DDBJ databases">
        <authorList>
            <person name="Martin H S."/>
        </authorList>
    </citation>
    <scope>NUCLEOTIDE SEQUENCE</scope>
</reference>
<evidence type="ECO:0000256" key="1">
    <source>
        <dbReference type="ARBA" id="ARBA00022723"/>
    </source>
</evidence>
<dbReference type="Pfam" id="PF00628">
    <property type="entry name" value="PHD"/>
    <property type="match status" value="1"/>
</dbReference>
<dbReference type="InterPro" id="IPR004244">
    <property type="entry name" value="Transposase_22"/>
</dbReference>
<dbReference type="AlphaFoldDB" id="A0A8J9URK2"/>
<evidence type="ECO:0000256" key="2">
    <source>
        <dbReference type="ARBA" id="ARBA00022771"/>
    </source>
</evidence>